<dbReference type="InterPro" id="IPR004670">
    <property type="entry name" value="NhaA"/>
</dbReference>
<dbReference type="HOGENOM" id="CLU_015803_1_0_5"/>
<feature type="transmembrane region" description="Helical" evidence="6">
    <location>
        <begin position="88"/>
        <end position="111"/>
    </location>
</feature>
<reference evidence="7 8" key="2">
    <citation type="journal article" date="2011" name="J. Bacteriol.">
        <title>Complete genome sequence of strain HTCC2503T of Parvularcula bermudensis, the type species of the order "Parvularculales" in the class Alphaproteobacteria.</title>
        <authorList>
            <person name="Oh H.M."/>
            <person name="Kang I."/>
            <person name="Vergin K.L."/>
            <person name="Kang D."/>
            <person name="Rhee K.H."/>
            <person name="Giovannoni S.J."/>
            <person name="Cho J.C."/>
        </authorList>
    </citation>
    <scope>NUCLEOTIDE SEQUENCE [LARGE SCALE GENOMIC DNA]</scope>
    <source>
        <strain evidence="8">ATCC BAA-594 / HTCC2503 / KCTC 12087</strain>
    </source>
</reference>
<dbReference type="PANTHER" id="PTHR30341">
    <property type="entry name" value="SODIUM ION/PROTON ANTIPORTER NHAA-RELATED"/>
    <property type="match status" value="1"/>
</dbReference>
<comment type="subcellular location">
    <subcellularLocation>
        <location evidence="1 6">Cell inner membrane</location>
        <topology evidence="1 6">Multi-pass membrane protein</topology>
    </subcellularLocation>
</comment>
<dbReference type="NCBIfam" id="TIGR00773">
    <property type="entry name" value="NhaA"/>
    <property type="match status" value="1"/>
</dbReference>
<feature type="transmembrane region" description="Helical" evidence="6">
    <location>
        <begin position="284"/>
        <end position="308"/>
    </location>
</feature>
<dbReference type="Proteomes" id="UP000001302">
    <property type="component" value="Chromosome"/>
</dbReference>
<feature type="transmembrane region" description="Helical" evidence="6">
    <location>
        <begin position="178"/>
        <end position="197"/>
    </location>
</feature>
<dbReference type="STRING" id="314260.PB2503_00430"/>
<dbReference type="HAMAP" id="MF_01844">
    <property type="entry name" value="NhaA"/>
    <property type="match status" value="1"/>
</dbReference>
<dbReference type="AlphaFoldDB" id="E0TIJ5"/>
<keyword evidence="6" id="KW-0406">Ion transport</keyword>
<feature type="transmembrane region" description="Helical" evidence="6">
    <location>
        <begin position="254"/>
        <end position="277"/>
    </location>
</feature>
<keyword evidence="8" id="KW-1185">Reference proteome</keyword>
<sequence>MLERVLRSPKSSAFLTVGAMVLAFAWVNSPYADAYEALHHAPASVRIGAFELGKPMISWINEGLMVFFFFLIGLEIKREVVEGQLSSLSQVALPALAAAGGMAVPAAIYLAFNMGDPEAARGWAVPVATDIVLVLACIAALGRRVPTSLKVFLTALAIFDDFGTLVVIAVFYSEGLSAPALIAAGAAFAVLVGFNRFRVGSPTAYAVVTIVLWLALLESGVHATLAGVLAAWTLPMRVGGRKFLHQIEHDMTPWVALLIVPIFAFFNAGIALGGVTAETLLGPVSLGVVLGLFVGKPVGVVAGTWLAVTTRLAELPAGVTWRQIYGVAMLAGVGFTMSLFVASLAFEAPGAVLNTNLSVLIGSGLSAVAGLIVLARATRGS</sequence>
<accession>E0TIJ5</accession>
<evidence type="ECO:0000256" key="5">
    <source>
        <dbReference type="ARBA" id="ARBA00023136"/>
    </source>
</evidence>
<dbReference type="RefSeq" id="WP_013301827.1">
    <property type="nucleotide sequence ID" value="NC_014414.1"/>
</dbReference>
<evidence type="ECO:0000256" key="2">
    <source>
        <dbReference type="ARBA" id="ARBA00022475"/>
    </source>
</evidence>
<evidence type="ECO:0000256" key="6">
    <source>
        <dbReference type="HAMAP-Rule" id="MF_01844"/>
    </source>
</evidence>
<keyword evidence="5 6" id="KW-0472">Membrane</keyword>
<keyword evidence="6" id="KW-0915">Sodium</keyword>
<dbReference type="Gene3D" id="1.20.1530.10">
    <property type="entry name" value="Na+/H+ antiporter like domain"/>
    <property type="match status" value="1"/>
</dbReference>
<keyword evidence="2 6" id="KW-1003">Cell membrane</keyword>
<comment type="catalytic activity">
    <reaction evidence="6">
        <text>Na(+)(in) + 2 H(+)(out) = Na(+)(out) + 2 H(+)(in)</text>
        <dbReference type="Rhea" id="RHEA:29251"/>
        <dbReference type="ChEBI" id="CHEBI:15378"/>
        <dbReference type="ChEBI" id="CHEBI:29101"/>
    </reaction>
</comment>
<protein>
    <recommendedName>
        <fullName evidence="6">Na(+)/H(+) antiporter NhaA</fullName>
    </recommendedName>
    <alternativeName>
        <fullName evidence="6">Sodium/proton antiporter NhaA</fullName>
    </alternativeName>
</protein>
<evidence type="ECO:0000256" key="1">
    <source>
        <dbReference type="ARBA" id="ARBA00004429"/>
    </source>
</evidence>
<keyword evidence="6" id="KW-0813">Transport</keyword>
<proteinExistence type="inferred from homology"/>
<dbReference type="GO" id="GO:0015385">
    <property type="term" value="F:sodium:proton antiporter activity"/>
    <property type="evidence" value="ECO:0007669"/>
    <property type="project" value="UniProtKB-UniRule"/>
</dbReference>
<evidence type="ECO:0000313" key="7">
    <source>
        <dbReference type="EMBL" id="ADM10853.1"/>
    </source>
</evidence>
<keyword evidence="6" id="KW-0997">Cell inner membrane</keyword>
<dbReference type="Pfam" id="PF06965">
    <property type="entry name" value="Na_H_antiport_1"/>
    <property type="match status" value="1"/>
</dbReference>
<name>E0TIJ5_PARBH</name>
<organism evidence="7 8">
    <name type="scientific">Parvularcula bermudensis (strain ATCC BAA-594 / HTCC2503 / KCTC 12087)</name>
    <dbReference type="NCBI Taxonomy" id="314260"/>
    <lineage>
        <taxon>Bacteria</taxon>
        <taxon>Pseudomonadati</taxon>
        <taxon>Pseudomonadota</taxon>
        <taxon>Alphaproteobacteria</taxon>
        <taxon>Parvularculales</taxon>
        <taxon>Parvularculaceae</taxon>
        <taxon>Parvularcula</taxon>
    </lineage>
</organism>
<feature type="transmembrane region" description="Helical" evidence="6">
    <location>
        <begin position="204"/>
        <end position="234"/>
    </location>
</feature>
<dbReference type="GO" id="GO:0006885">
    <property type="term" value="P:regulation of pH"/>
    <property type="evidence" value="ECO:0007669"/>
    <property type="project" value="UniProtKB-UniRule"/>
</dbReference>
<evidence type="ECO:0000256" key="3">
    <source>
        <dbReference type="ARBA" id="ARBA00022692"/>
    </source>
</evidence>
<keyword evidence="3 6" id="KW-0812">Transmembrane</keyword>
<dbReference type="eggNOG" id="COG3004">
    <property type="taxonomic scope" value="Bacteria"/>
</dbReference>
<feature type="transmembrane region" description="Helical" evidence="6">
    <location>
        <begin position="151"/>
        <end position="172"/>
    </location>
</feature>
<dbReference type="NCBIfam" id="NF007111">
    <property type="entry name" value="PRK09560.1"/>
    <property type="match status" value="1"/>
</dbReference>
<evidence type="ECO:0000256" key="4">
    <source>
        <dbReference type="ARBA" id="ARBA00022989"/>
    </source>
</evidence>
<reference evidence="8" key="1">
    <citation type="submission" date="2010-08" db="EMBL/GenBank/DDBJ databases">
        <title>Genome sequence of Parvularcula bermudensis HTCC2503.</title>
        <authorList>
            <person name="Kang D.-M."/>
            <person name="Oh H.-M."/>
            <person name="Cho J.-C."/>
        </authorList>
    </citation>
    <scope>NUCLEOTIDE SEQUENCE [LARGE SCALE GENOMIC DNA]</scope>
    <source>
        <strain evidence="8">ATCC BAA-594 / HTCC2503 / KCTC 12087</strain>
    </source>
</reference>
<keyword evidence="6" id="KW-0050">Antiport</keyword>
<comment type="similarity">
    <text evidence="6">Belongs to the NhaA Na(+)/H(+) (TC 2.A.33) antiporter family.</text>
</comment>
<gene>
    <name evidence="6" type="primary">nhaA</name>
    <name evidence="7" type="ordered locus">PB2503_00430</name>
</gene>
<feature type="transmembrane region" description="Helical" evidence="6">
    <location>
        <begin position="56"/>
        <end position="76"/>
    </location>
</feature>
<evidence type="ECO:0000313" key="8">
    <source>
        <dbReference type="Proteomes" id="UP000001302"/>
    </source>
</evidence>
<feature type="transmembrane region" description="Helical" evidence="6">
    <location>
        <begin position="123"/>
        <end position="142"/>
    </location>
</feature>
<dbReference type="KEGG" id="pbr:PB2503_00430"/>
<dbReference type="PANTHER" id="PTHR30341:SF0">
    <property type="entry name" value="NA(+)_H(+) ANTIPORTER NHAA"/>
    <property type="match status" value="1"/>
</dbReference>
<dbReference type="NCBIfam" id="NF007112">
    <property type="entry name" value="PRK09561.1"/>
    <property type="match status" value="1"/>
</dbReference>
<keyword evidence="4 6" id="KW-1133">Transmembrane helix</keyword>
<feature type="transmembrane region" description="Helical" evidence="6">
    <location>
        <begin position="357"/>
        <end position="377"/>
    </location>
</feature>
<dbReference type="InterPro" id="IPR023171">
    <property type="entry name" value="Na/H_antiporter_dom_sf"/>
</dbReference>
<keyword evidence="6" id="KW-0739">Sodium transport</keyword>
<comment type="function">
    <text evidence="6">Na(+)/H(+) antiporter that extrudes sodium in exchange for external protons.</text>
</comment>
<dbReference type="EMBL" id="CP002156">
    <property type="protein sequence ID" value="ADM10853.1"/>
    <property type="molecule type" value="Genomic_DNA"/>
</dbReference>
<dbReference type="GO" id="GO:0005886">
    <property type="term" value="C:plasma membrane"/>
    <property type="evidence" value="ECO:0007669"/>
    <property type="project" value="UniProtKB-SubCell"/>
</dbReference>
<feature type="transmembrane region" description="Helical" evidence="6">
    <location>
        <begin position="324"/>
        <end position="345"/>
    </location>
</feature>